<gene>
    <name evidence="4" type="ORF">ALEPTO_LOCUS4932</name>
</gene>
<sequence>MQRKTPPPQKEDDKITKMIESVQKRFPEIKTTLGIRELIEPAVQTRAKGIPRPQNCFMLYRKDISARAKLTGESQSVGASSKTASETWREITEREKRFWQALFDIVKEKHHIQYPSYRYQPVRVKKQRKGSDAKTTVDNNNNTTTNGHKNNININNSFIFHNEQQQESKLNFQYHSKSSYHLQLAPPSTGMSDIESSGSSNEPSSFHSAETSIHDLFDDFSRFPHDYYELNNGNYCFSTEINENNFEPSYALHEFLNSITSTHNNHETIMSAHQFIHNDNQCSLDDFGQQHQKQPQLKQEDNLQKSMIGNYHNLSEESLSNYLFEEEEKERSRLSLPLQPFPEHYFDHSAYPAQISYFIQPGMVYNTSSQTEQRSIFPTSQQHATSFYSQNSSSIAPNHKAQIIATTELPVQPSYYFPPQQIMNEIQQKPLHDSSNIKQTTDNSDRKTHKIIYQRLDK</sequence>
<evidence type="ECO:0000313" key="5">
    <source>
        <dbReference type="Proteomes" id="UP000789508"/>
    </source>
</evidence>
<name>A0A9N9AIL6_9GLOM</name>
<keyword evidence="5" id="KW-1185">Reference proteome</keyword>
<feature type="DNA-binding region" description="HMG box" evidence="1">
    <location>
        <begin position="50"/>
        <end position="118"/>
    </location>
</feature>
<evidence type="ECO:0000313" key="4">
    <source>
        <dbReference type="EMBL" id="CAG8530905.1"/>
    </source>
</evidence>
<accession>A0A9N9AIL6</accession>
<dbReference type="InterPro" id="IPR009071">
    <property type="entry name" value="HMG_box_dom"/>
</dbReference>
<dbReference type="Pfam" id="PF00505">
    <property type="entry name" value="HMG_box"/>
    <property type="match status" value="1"/>
</dbReference>
<feature type="compositionally biased region" description="Low complexity" evidence="2">
    <location>
        <begin position="136"/>
        <end position="151"/>
    </location>
</feature>
<reference evidence="4" key="1">
    <citation type="submission" date="2021-06" db="EMBL/GenBank/DDBJ databases">
        <authorList>
            <person name="Kallberg Y."/>
            <person name="Tangrot J."/>
            <person name="Rosling A."/>
        </authorList>
    </citation>
    <scope>NUCLEOTIDE SEQUENCE</scope>
    <source>
        <strain evidence="4">FL130A</strain>
    </source>
</reference>
<dbReference type="GO" id="GO:0003677">
    <property type="term" value="F:DNA binding"/>
    <property type="evidence" value="ECO:0007669"/>
    <property type="project" value="UniProtKB-UniRule"/>
</dbReference>
<evidence type="ECO:0000256" key="2">
    <source>
        <dbReference type="SAM" id="MobiDB-lite"/>
    </source>
</evidence>
<dbReference type="GO" id="GO:0005634">
    <property type="term" value="C:nucleus"/>
    <property type="evidence" value="ECO:0007669"/>
    <property type="project" value="UniProtKB-UniRule"/>
</dbReference>
<feature type="region of interest" description="Disordered" evidence="2">
    <location>
        <begin position="122"/>
        <end position="151"/>
    </location>
</feature>
<feature type="region of interest" description="Disordered" evidence="2">
    <location>
        <begin position="185"/>
        <end position="207"/>
    </location>
</feature>
<dbReference type="Gene3D" id="1.10.30.10">
    <property type="entry name" value="High mobility group box domain"/>
    <property type="match status" value="1"/>
</dbReference>
<proteinExistence type="predicted"/>
<keyword evidence="1" id="KW-0238">DNA-binding</keyword>
<dbReference type="OrthoDB" id="6247875at2759"/>
<organism evidence="4 5">
    <name type="scientific">Ambispora leptoticha</name>
    <dbReference type="NCBI Taxonomy" id="144679"/>
    <lineage>
        <taxon>Eukaryota</taxon>
        <taxon>Fungi</taxon>
        <taxon>Fungi incertae sedis</taxon>
        <taxon>Mucoromycota</taxon>
        <taxon>Glomeromycotina</taxon>
        <taxon>Glomeromycetes</taxon>
        <taxon>Archaeosporales</taxon>
        <taxon>Ambisporaceae</taxon>
        <taxon>Ambispora</taxon>
    </lineage>
</organism>
<dbReference type="SMART" id="SM00398">
    <property type="entry name" value="HMG"/>
    <property type="match status" value="1"/>
</dbReference>
<protein>
    <submittedName>
        <fullName evidence="4">13966_t:CDS:1</fullName>
    </submittedName>
</protein>
<dbReference type="PROSITE" id="PS50118">
    <property type="entry name" value="HMG_BOX_2"/>
    <property type="match status" value="1"/>
</dbReference>
<feature type="domain" description="HMG box" evidence="3">
    <location>
        <begin position="50"/>
        <end position="118"/>
    </location>
</feature>
<dbReference type="Proteomes" id="UP000789508">
    <property type="component" value="Unassembled WGS sequence"/>
</dbReference>
<feature type="compositionally biased region" description="Low complexity" evidence="2">
    <location>
        <begin position="188"/>
        <end position="207"/>
    </location>
</feature>
<keyword evidence="1" id="KW-0539">Nucleus</keyword>
<feature type="region of interest" description="Disordered" evidence="2">
    <location>
        <begin position="428"/>
        <end position="458"/>
    </location>
</feature>
<dbReference type="SUPFAM" id="SSF47095">
    <property type="entry name" value="HMG-box"/>
    <property type="match status" value="1"/>
</dbReference>
<evidence type="ECO:0000259" key="3">
    <source>
        <dbReference type="PROSITE" id="PS50118"/>
    </source>
</evidence>
<feature type="compositionally biased region" description="Polar residues" evidence="2">
    <location>
        <begin position="428"/>
        <end position="442"/>
    </location>
</feature>
<dbReference type="EMBL" id="CAJVPS010001247">
    <property type="protein sequence ID" value="CAG8530905.1"/>
    <property type="molecule type" value="Genomic_DNA"/>
</dbReference>
<dbReference type="AlphaFoldDB" id="A0A9N9AIL6"/>
<dbReference type="InterPro" id="IPR036910">
    <property type="entry name" value="HMG_box_dom_sf"/>
</dbReference>
<dbReference type="CDD" id="cd01389">
    <property type="entry name" value="HMG-box_ROX1-like"/>
    <property type="match status" value="1"/>
</dbReference>
<evidence type="ECO:0000256" key="1">
    <source>
        <dbReference type="PROSITE-ProRule" id="PRU00267"/>
    </source>
</evidence>
<comment type="caution">
    <text evidence="4">The sequence shown here is derived from an EMBL/GenBank/DDBJ whole genome shotgun (WGS) entry which is preliminary data.</text>
</comment>